<dbReference type="Proteomes" id="UP001061298">
    <property type="component" value="Chromosome"/>
</dbReference>
<sequence length="410" mass="42188">MFLLRLLPPLPREISLAVVGLLFGLFLTVQGARQAYAEATGVPGTVKVAECTPATGGLGDLRQDGWACKGSFEATDHSVSISRVAVDGIIENRPADGTLAALVDGSGDHTATRDGSGSWKIPTLTGVVLLAFTAWRIRTVRGMLRLRRAVRTAESGGPTPVPVNEGSREGREGAPKQDEPHHVVPPKGPNPWGQAVAAVAVVAVLGVVLWTFGQTSSSGSAATTATCSDGEPDKSPGKASRHVSGAQLCKAVNRPDLAELLGTAGESAKNASGSDGSVELAGGKEIDNPSAQVEFGTYTVTLSATYDRLPVAGAAALLGDGALQRTVLGRPAVLYSDRTISIHFRLDGSDTDSGPGVPARVLSVARDAKDSGGSFEVALWRADGAVPDDAVLLRVAEKVLPTIPGWAANG</sequence>
<reference evidence="2" key="1">
    <citation type="submission" date="2022-10" db="EMBL/GenBank/DDBJ databases">
        <authorList>
            <person name="Mo P."/>
        </authorList>
    </citation>
    <scope>NUCLEOTIDE SEQUENCE</scope>
    <source>
        <strain evidence="2">HUAS 13-4</strain>
    </source>
</reference>
<proteinExistence type="predicted"/>
<dbReference type="EMBL" id="CP106793">
    <property type="protein sequence ID" value="UXY20109.1"/>
    <property type="molecule type" value="Genomic_DNA"/>
</dbReference>
<evidence type="ECO:0000256" key="1">
    <source>
        <dbReference type="SAM" id="MobiDB-lite"/>
    </source>
</evidence>
<evidence type="ECO:0000313" key="3">
    <source>
        <dbReference type="Proteomes" id="UP001061298"/>
    </source>
</evidence>
<feature type="region of interest" description="Disordered" evidence="1">
    <location>
        <begin position="217"/>
        <end position="242"/>
    </location>
</feature>
<feature type="compositionally biased region" description="Low complexity" evidence="1">
    <location>
        <begin position="217"/>
        <end position="226"/>
    </location>
</feature>
<accession>A0ABY6E0B8</accession>
<evidence type="ECO:0000313" key="2">
    <source>
        <dbReference type="EMBL" id="UXY20109.1"/>
    </source>
</evidence>
<feature type="region of interest" description="Disordered" evidence="1">
    <location>
        <begin position="265"/>
        <end position="285"/>
    </location>
</feature>
<dbReference type="Pfam" id="PF19721">
    <property type="entry name" value="DUF6215"/>
    <property type="match status" value="1"/>
</dbReference>
<organism evidence="2 3">
    <name type="scientific">Streptomyces cynarae</name>
    <dbReference type="NCBI Taxonomy" id="2981134"/>
    <lineage>
        <taxon>Bacteria</taxon>
        <taxon>Bacillati</taxon>
        <taxon>Actinomycetota</taxon>
        <taxon>Actinomycetes</taxon>
        <taxon>Kitasatosporales</taxon>
        <taxon>Streptomycetaceae</taxon>
        <taxon>Streptomyces</taxon>
    </lineage>
</organism>
<feature type="compositionally biased region" description="Basic and acidic residues" evidence="1">
    <location>
        <begin position="166"/>
        <end position="182"/>
    </location>
</feature>
<feature type="region of interest" description="Disordered" evidence="1">
    <location>
        <begin position="151"/>
        <end position="190"/>
    </location>
</feature>
<protein>
    <submittedName>
        <fullName evidence="2">DUF6215 domain-containing protein</fullName>
    </submittedName>
</protein>
<gene>
    <name evidence="2" type="ORF">N8I84_16305</name>
</gene>
<dbReference type="RefSeq" id="WP_263230218.1">
    <property type="nucleotide sequence ID" value="NZ_CP106793.1"/>
</dbReference>
<name>A0ABY6E0B8_9ACTN</name>
<dbReference type="InterPro" id="IPR046187">
    <property type="entry name" value="DUF6215"/>
</dbReference>
<keyword evidence="3" id="KW-1185">Reference proteome</keyword>